<dbReference type="SUPFAM" id="SSF56112">
    <property type="entry name" value="Protein kinase-like (PK-like)"/>
    <property type="match status" value="1"/>
</dbReference>
<dbReference type="InterPro" id="IPR050205">
    <property type="entry name" value="CDPK_Ser/Thr_kinases"/>
</dbReference>
<evidence type="ECO:0000256" key="2">
    <source>
        <dbReference type="ARBA" id="ARBA00011245"/>
    </source>
</evidence>
<dbReference type="FunFam" id="1.10.238.10:FF:000003">
    <property type="entry name" value="Calmodulin A"/>
    <property type="match status" value="1"/>
</dbReference>
<dbReference type="PANTHER" id="PTHR24349">
    <property type="entry name" value="SERINE/THREONINE-PROTEIN KINASE"/>
    <property type="match status" value="1"/>
</dbReference>
<feature type="domain" description="Protein kinase" evidence="11">
    <location>
        <begin position="1"/>
        <end position="317"/>
    </location>
</feature>
<dbReference type="CDD" id="cd00051">
    <property type="entry name" value="EFh"/>
    <property type="match status" value="2"/>
</dbReference>
<dbReference type="InterPro" id="IPR011992">
    <property type="entry name" value="EF-hand-dom_pair"/>
</dbReference>
<dbReference type="Gene3D" id="1.10.238.10">
    <property type="entry name" value="EF-hand"/>
    <property type="match status" value="2"/>
</dbReference>
<evidence type="ECO:0000259" key="11">
    <source>
        <dbReference type="PROSITE" id="PS50011"/>
    </source>
</evidence>
<dbReference type="GO" id="GO:0004674">
    <property type="term" value="F:protein serine/threonine kinase activity"/>
    <property type="evidence" value="ECO:0007669"/>
    <property type="project" value="UniProtKB-KW"/>
</dbReference>
<keyword evidence="7" id="KW-0418">Kinase</keyword>
<dbReference type="Gene3D" id="3.30.200.20">
    <property type="entry name" value="Phosphorylase Kinase, domain 1"/>
    <property type="match status" value="1"/>
</dbReference>
<dbReference type="CDD" id="cd05117">
    <property type="entry name" value="STKc_CAMK"/>
    <property type="match status" value="1"/>
</dbReference>
<evidence type="ECO:0000256" key="4">
    <source>
        <dbReference type="ARBA" id="ARBA00022679"/>
    </source>
</evidence>
<keyword evidence="9" id="KW-0067">ATP-binding</keyword>
<evidence type="ECO:0000256" key="5">
    <source>
        <dbReference type="ARBA" id="ARBA00022737"/>
    </source>
</evidence>
<feature type="domain" description="EF-hand" evidence="12">
    <location>
        <begin position="362"/>
        <end position="397"/>
    </location>
</feature>
<gene>
    <name evidence="13" type="primary">Contig19632.g20814</name>
    <name evidence="13" type="ORF">STYLEM_5636</name>
</gene>
<evidence type="ECO:0000256" key="6">
    <source>
        <dbReference type="ARBA" id="ARBA00022741"/>
    </source>
</evidence>
<dbReference type="FunFam" id="1.10.510.10:FF:000571">
    <property type="entry name" value="Maternal embryonic leucine zipper kinase"/>
    <property type="match status" value="1"/>
</dbReference>
<evidence type="ECO:0000256" key="7">
    <source>
        <dbReference type="ARBA" id="ARBA00022777"/>
    </source>
</evidence>
<dbReference type="PROSITE" id="PS00018">
    <property type="entry name" value="EF_HAND_1"/>
    <property type="match status" value="3"/>
</dbReference>
<dbReference type="Gene3D" id="1.10.510.10">
    <property type="entry name" value="Transferase(Phosphotransferase) domain 1"/>
    <property type="match status" value="1"/>
</dbReference>
<dbReference type="PROSITE" id="PS50222">
    <property type="entry name" value="EF_HAND_2"/>
    <property type="match status" value="4"/>
</dbReference>
<evidence type="ECO:0000313" key="14">
    <source>
        <dbReference type="Proteomes" id="UP000039865"/>
    </source>
</evidence>
<name>A0A078A521_STYLE</name>
<keyword evidence="5" id="KW-0677">Repeat</keyword>
<keyword evidence="6" id="KW-0547">Nucleotide-binding</keyword>
<dbReference type="GO" id="GO:0005524">
    <property type="term" value="F:ATP binding"/>
    <property type="evidence" value="ECO:0007669"/>
    <property type="project" value="UniProtKB-KW"/>
</dbReference>
<dbReference type="InterPro" id="IPR002048">
    <property type="entry name" value="EF_hand_dom"/>
</dbReference>
<keyword evidence="4" id="KW-0808">Transferase</keyword>
<dbReference type="InterPro" id="IPR008271">
    <property type="entry name" value="Ser/Thr_kinase_AS"/>
</dbReference>
<evidence type="ECO:0000256" key="9">
    <source>
        <dbReference type="ARBA" id="ARBA00022840"/>
    </source>
</evidence>
<comment type="similarity">
    <text evidence="10">Belongs to the protein kinase superfamily. Ser/Thr protein kinase family. CDPK subfamily.</text>
</comment>
<dbReference type="SMART" id="SM00220">
    <property type="entry name" value="S_TKc"/>
    <property type="match status" value="1"/>
</dbReference>
<dbReference type="OrthoDB" id="40902at2759"/>
<dbReference type="Pfam" id="PF13499">
    <property type="entry name" value="EF-hand_7"/>
    <property type="match status" value="2"/>
</dbReference>
<evidence type="ECO:0000259" key="12">
    <source>
        <dbReference type="PROSITE" id="PS50222"/>
    </source>
</evidence>
<evidence type="ECO:0000313" key="13">
    <source>
        <dbReference type="EMBL" id="CDW76675.1"/>
    </source>
</evidence>
<dbReference type="PROSITE" id="PS50011">
    <property type="entry name" value="PROTEIN_KINASE_DOM"/>
    <property type="match status" value="1"/>
</dbReference>
<keyword evidence="14" id="KW-1185">Reference proteome</keyword>
<dbReference type="InterPro" id="IPR011009">
    <property type="entry name" value="Kinase-like_dom_sf"/>
</dbReference>
<evidence type="ECO:0000256" key="3">
    <source>
        <dbReference type="ARBA" id="ARBA00022527"/>
    </source>
</evidence>
<reference evidence="13 14" key="1">
    <citation type="submission" date="2014-06" db="EMBL/GenBank/DDBJ databases">
        <authorList>
            <person name="Swart Estienne"/>
        </authorList>
    </citation>
    <scope>NUCLEOTIDE SEQUENCE [LARGE SCALE GENOMIC DNA]</scope>
    <source>
        <strain evidence="13 14">130c</strain>
    </source>
</reference>
<dbReference type="Pfam" id="PF00069">
    <property type="entry name" value="Pkinase"/>
    <property type="match status" value="1"/>
</dbReference>
<dbReference type="SMART" id="SM00054">
    <property type="entry name" value="EFh"/>
    <property type="match status" value="4"/>
</dbReference>
<protein>
    <submittedName>
        <fullName evidence="13">Calcium-dependent protein</fullName>
    </submittedName>
</protein>
<dbReference type="PROSITE" id="PS00108">
    <property type="entry name" value="PROTEIN_KINASE_ST"/>
    <property type="match status" value="1"/>
</dbReference>
<dbReference type="InterPro" id="IPR000719">
    <property type="entry name" value="Prot_kinase_dom"/>
</dbReference>
<dbReference type="InterPro" id="IPR018247">
    <property type="entry name" value="EF_Hand_1_Ca_BS"/>
</dbReference>
<proteinExistence type="inferred from homology"/>
<dbReference type="EMBL" id="CCKQ01005440">
    <property type="protein sequence ID" value="CDW76675.1"/>
    <property type="molecule type" value="Genomic_DNA"/>
</dbReference>
<organism evidence="13 14">
    <name type="scientific">Stylonychia lemnae</name>
    <name type="common">Ciliate</name>
    <dbReference type="NCBI Taxonomy" id="5949"/>
    <lineage>
        <taxon>Eukaryota</taxon>
        <taxon>Sar</taxon>
        <taxon>Alveolata</taxon>
        <taxon>Ciliophora</taxon>
        <taxon>Intramacronucleata</taxon>
        <taxon>Spirotrichea</taxon>
        <taxon>Stichotrichia</taxon>
        <taxon>Sporadotrichida</taxon>
        <taxon>Oxytrichidae</taxon>
        <taxon>Stylonychinae</taxon>
        <taxon>Stylonychia</taxon>
    </lineage>
</organism>
<dbReference type="AlphaFoldDB" id="A0A078A521"/>
<feature type="domain" description="EF-hand" evidence="12">
    <location>
        <begin position="398"/>
        <end position="430"/>
    </location>
</feature>
<dbReference type="OMA" id="GNCCATT"/>
<keyword evidence="3" id="KW-0723">Serine/threonine-protein kinase</keyword>
<evidence type="ECO:0000256" key="10">
    <source>
        <dbReference type="ARBA" id="ARBA00024334"/>
    </source>
</evidence>
<dbReference type="Proteomes" id="UP000039865">
    <property type="component" value="Unassembled WGS sequence"/>
</dbReference>
<feature type="domain" description="EF-hand" evidence="12">
    <location>
        <begin position="466"/>
        <end position="501"/>
    </location>
</feature>
<feature type="domain" description="EF-hand" evidence="12">
    <location>
        <begin position="431"/>
        <end position="465"/>
    </location>
</feature>
<comment type="subunit">
    <text evidence="2">Monomer.</text>
</comment>
<evidence type="ECO:0000256" key="1">
    <source>
        <dbReference type="ARBA" id="ARBA00001946"/>
    </source>
</evidence>
<dbReference type="InParanoid" id="A0A078A521"/>
<accession>A0A078A521</accession>
<sequence length="507" mass="58172">MSSHNKLSSQNVIQSPAQRSDVLELSALNISEEDINELDTSENMNENTKIKPIEDFEQFKKQFNLREILDRLVIKREFFIPSKAMDINQFYVLEKEIGEGAYGKDHPNVIKLYEIYEDDQNVYLVQEVCTGGELFDKIVEENHFTETKAAIVFKQILQSILYTHKNNIVHRDLKPENFLFENKNENSLIKLIDFGLSTSYLESIEGEGGKSKKVLAKLKTCAGTSLYMAPEVIMKQYSYSCDLWSAGVILYIMLAGYPPFYGDNDIEVFEKVINYQYDFDDEVWNEVSDEAKDLIKNLLTHQSKRLDSKAALGHPWILKYASDNEQRASLNDNVIQRIASFSNASKIQQIALTFIAHQSEADEISENKKIFFNIDKNNDGYITLKELKQAMKGRLSEDELQSILRAVDTDKNGAINYTEFIAATLKSDVYLNNKNIQNAFEMLDKDGNGYIEEKELAEIVGLQLGQNQELLKKLMSEVDDNGDNKISFNEFKRMLSLLQDKNYQSPN</sequence>
<dbReference type="GO" id="GO:0005509">
    <property type="term" value="F:calcium ion binding"/>
    <property type="evidence" value="ECO:0007669"/>
    <property type="project" value="InterPro"/>
</dbReference>
<dbReference type="SUPFAM" id="SSF47473">
    <property type="entry name" value="EF-hand"/>
    <property type="match status" value="1"/>
</dbReference>
<comment type="cofactor">
    <cofactor evidence="1">
        <name>Mg(2+)</name>
        <dbReference type="ChEBI" id="CHEBI:18420"/>
    </cofactor>
</comment>
<evidence type="ECO:0000256" key="8">
    <source>
        <dbReference type="ARBA" id="ARBA00022837"/>
    </source>
</evidence>
<keyword evidence="8" id="KW-0106">Calcium</keyword>